<organism evidence="1 2">
    <name type="scientific">Segatella oris F0302</name>
    <dbReference type="NCBI Taxonomy" id="649760"/>
    <lineage>
        <taxon>Bacteria</taxon>
        <taxon>Pseudomonadati</taxon>
        <taxon>Bacteroidota</taxon>
        <taxon>Bacteroidia</taxon>
        <taxon>Bacteroidales</taxon>
        <taxon>Prevotellaceae</taxon>
        <taxon>Segatella</taxon>
    </lineage>
</organism>
<proteinExistence type="predicted"/>
<evidence type="ECO:0000313" key="1">
    <source>
        <dbReference type="EMBL" id="EFB33235.1"/>
    </source>
</evidence>
<name>D1QNH8_9BACT</name>
<gene>
    <name evidence="1" type="ORF">HMPREF0971_00514</name>
</gene>
<dbReference type="EMBL" id="ACUZ02000004">
    <property type="protein sequence ID" value="EFB33235.1"/>
    <property type="molecule type" value="Genomic_DNA"/>
</dbReference>
<evidence type="ECO:0000313" key="2">
    <source>
        <dbReference type="Proteomes" id="UP000004079"/>
    </source>
</evidence>
<protein>
    <submittedName>
        <fullName evidence="1">Uncharacterized protein</fullName>
    </submittedName>
</protein>
<dbReference type="Proteomes" id="UP000004079">
    <property type="component" value="Unassembled WGS sequence"/>
</dbReference>
<dbReference type="STRING" id="649760.HMPREF0971_00514"/>
<dbReference type="AlphaFoldDB" id="D1QNH8"/>
<comment type="caution">
    <text evidence="1">The sequence shown here is derived from an EMBL/GenBank/DDBJ whole genome shotgun (WGS) entry which is preliminary data.</text>
</comment>
<reference evidence="1 2" key="1">
    <citation type="submission" date="2009-11" db="EMBL/GenBank/DDBJ databases">
        <authorList>
            <person name="Weinstock G."/>
            <person name="Sodergren E."/>
            <person name="Clifton S."/>
            <person name="Fulton L."/>
            <person name="Fulton B."/>
            <person name="Courtney L."/>
            <person name="Fronick C."/>
            <person name="Harrison M."/>
            <person name="Strong C."/>
            <person name="Farmer C."/>
            <person name="Delahaunty K."/>
            <person name="Markovic C."/>
            <person name="Hall O."/>
            <person name="Minx P."/>
            <person name="Tomlinson C."/>
            <person name="Mitreva M."/>
            <person name="Nelson J."/>
            <person name="Hou S."/>
            <person name="Wollam A."/>
            <person name="Pepin K.H."/>
            <person name="Johnson M."/>
            <person name="Bhonagiri V."/>
            <person name="Nash W.E."/>
            <person name="Warren W."/>
            <person name="Chinwalla A."/>
            <person name="Mardis E.R."/>
            <person name="Wilson R.K."/>
        </authorList>
    </citation>
    <scope>NUCLEOTIDE SEQUENCE [LARGE SCALE GENOMIC DNA]</scope>
    <source>
        <strain evidence="1 2">F0302</strain>
    </source>
</reference>
<sequence>MKLFNNKNSVGVIQRCSCLFASVLWKNGCMAIGWLSCLDEYVFHAV</sequence>
<accession>D1QNH8</accession>
<dbReference type="HOGENOM" id="CLU_3187407_0_0_10"/>